<accession>A0A4U9EWR2</accession>
<dbReference type="EMBL" id="CAAKMV010000077">
    <property type="protein sequence ID" value="VIO53833.1"/>
    <property type="molecule type" value="Genomic_DNA"/>
</dbReference>
<evidence type="ECO:0000313" key="2">
    <source>
        <dbReference type="EMBL" id="VIO53833.1"/>
    </source>
</evidence>
<gene>
    <name evidence="2" type="ORF">FUG_LOCUS103862</name>
    <name evidence="1" type="ORF">MDCFG202_LOCUS409273</name>
</gene>
<protein>
    <submittedName>
        <fullName evidence="1">Uncharacterized protein</fullName>
    </submittedName>
</protein>
<reference evidence="2" key="1">
    <citation type="submission" date="2019-04" db="EMBL/GenBank/DDBJ databases">
        <authorList>
            <person name="Melise S."/>
            <person name="Noan J."/>
            <person name="Okalmin O."/>
        </authorList>
    </citation>
    <scope>NUCLEOTIDE SEQUENCE</scope>
    <source>
        <strain evidence="2">FN9</strain>
    </source>
</reference>
<dbReference type="Proteomes" id="UP000746612">
    <property type="component" value="Unassembled WGS sequence"/>
</dbReference>
<evidence type="ECO:0000313" key="3">
    <source>
        <dbReference type="Proteomes" id="UP000746612"/>
    </source>
</evidence>
<proteinExistence type="predicted"/>
<organism evidence="1 3">
    <name type="scientific">Gibberella zeae</name>
    <name type="common">Wheat head blight fungus</name>
    <name type="synonym">Fusarium graminearum</name>
    <dbReference type="NCBI Taxonomy" id="5518"/>
    <lineage>
        <taxon>Eukaryota</taxon>
        <taxon>Fungi</taxon>
        <taxon>Dikarya</taxon>
        <taxon>Ascomycota</taxon>
        <taxon>Pezizomycotina</taxon>
        <taxon>Sordariomycetes</taxon>
        <taxon>Hypocreomycetidae</taxon>
        <taxon>Hypocreales</taxon>
        <taxon>Nectriaceae</taxon>
        <taxon>Fusarium</taxon>
    </lineage>
</organism>
<reference evidence="1" key="2">
    <citation type="submission" date="2021-03" db="EMBL/GenBank/DDBJ databases">
        <authorList>
            <person name="Alouane T."/>
            <person name="Langin T."/>
            <person name="Bonhomme L."/>
        </authorList>
    </citation>
    <scope>NUCLEOTIDE SEQUENCE</scope>
    <source>
        <strain evidence="1">MDC_Fg202</strain>
    </source>
</reference>
<evidence type="ECO:0000313" key="1">
    <source>
        <dbReference type="EMBL" id="CAG1996265.1"/>
    </source>
</evidence>
<dbReference type="EMBL" id="CAJPIJ010000159">
    <property type="protein sequence ID" value="CAG1996265.1"/>
    <property type="molecule type" value="Genomic_DNA"/>
</dbReference>
<dbReference type="AlphaFoldDB" id="A0A4U9EWR2"/>
<sequence>MLEIASVHGFVNCALSFLMGQAHRIAIPALLQPTSEDLPSKVEGRRFVSLGLANPLDLHFPNSGGLLL</sequence>
<name>A0A4U9EWR2_GIBZA</name>